<comment type="caution">
    <text evidence="2">The sequence shown here is derived from an EMBL/GenBank/DDBJ whole genome shotgun (WGS) entry which is preliminary data.</text>
</comment>
<evidence type="ECO:0000313" key="3">
    <source>
        <dbReference type="Proteomes" id="UP000012065"/>
    </source>
</evidence>
<evidence type="ECO:0000256" key="1">
    <source>
        <dbReference type="SAM" id="MobiDB-lite"/>
    </source>
</evidence>
<dbReference type="Proteomes" id="UP000012065">
    <property type="component" value="Unassembled WGS sequence"/>
</dbReference>
<protein>
    <submittedName>
        <fullName evidence="2">Uncharacterized protein</fullName>
    </submittedName>
</protein>
<sequence>MTKKQTMPNKAANARKTPATLSGGSSLALRRPEDEPGVSKTPTATEPTLSGGSSLAWRRLHTDHAQRTSQVLKPKEVRL</sequence>
<dbReference type="HOGENOM" id="CLU_2607681_0_0_1"/>
<accession>M5CFQ0</accession>
<organism evidence="2 3">
    <name type="scientific">Thanatephorus cucumeris (strain AG1-IB / isolate 7/3/14)</name>
    <name type="common">Lettuce bottom rot fungus</name>
    <name type="synonym">Rhizoctonia solani</name>
    <dbReference type="NCBI Taxonomy" id="1108050"/>
    <lineage>
        <taxon>Eukaryota</taxon>
        <taxon>Fungi</taxon>
        <taxon>Dikarya</taxon>
        <taxon>Basidiomycota</taxon>
        <taxon>Agaricomycotina</taxon>
        <taxon>Agaricomycetes</taxon>
        <taxon>Cantharellales</taxon>
        <taxon>Ceratobasidiaceae</taxon>
        <taxon>Rhizoctonia</taxon>
        <taxon>Rhizoctonia solani AG-1</taxon>
    </lineage>
</organism>
<dbReference type="EMBL" id="CAOJ01018744">
    <property type="protein sequence ID" value="CCO38170.1"/>
    <property type="molecule type" value="Genomic_DNA"/>
</dbReference>
<name>M5CFQ0_THACB</name>
<gene>
    <name evidence="2" type="ORF">BN14_12335</name>
</gene>
<feature type="region of interest" description="Disordered" evidence="1">
    <location>
        <begin position="1"/>
        <end position="79"/>
    </location>
</feature>
<dbReference type="AlphaFoldDB" id="M5CFQ0"/>
<proteinExistence type="predicted"/>
<feature type="compositionally biased region" description="Polar residues" evidence="1">
    <location>
        <begin position="40"/>
        <end position="53"/>
    </location>
</feature>
<reference evidence="2 3" key="1">
    <citation type="journal article" date="2013" name="J. Biotechnol.">
        <title>Establishment and interpretation of the genome sequence of the phytopathogenic fungus Rhizoctonia solani AG1-IB isolate 7/3/14.</title>
        <authorList>
            <person name="Wibberg D.W."/>
            <person name="Jelonek L.J."/>
            <person name="Rupp O.R."/>
            <person name="Hennig M.H."/>
            <person name="Eikmeyer F.E."/>
            <person name="Goesmann A.G."/>
            <person name="Hartmann A.H."/>
            <person name="Borriss R.B."/>
            <person name="Grosch R.G."/>
            <person name="Puehler A.P."/>
            <person name="Schlueter A.S."/>
        </authorList>
    </citation>
    <scope>NUCLEOTIDE SEQUENCE [LARGE SCALE GENOMIC DNA]</scope>
    <source>
        <strain evidence="3">AG1-IB / isolate 7/3/14</strain>
    </source>
</reference>
<evidence type="ECO:0000313" key="2">
    <source>
        <dbReference type="EMBL" id="CCO38170.1"/>
    </source>
</evidence>